<comment type="similarity">
    <text evidence="1 2">Belongs to the anti-sigma-factor antagonist family.</text>
</comment>
<dbReference type="PANTHER" id="PTHR33495:SF13">
    <property type="entry name" value="ANTI-SIGMA-F FACTOR ANTAGONIST RSFB"/>
    <property type="match status" value="1"/>
</dbReference>
<dbReference type="CDD" id="cd07043">
    <property type="entry name" value="STAS_anti-anti-sigma_factors"/>
    <property type="match status" value="1"/>
</dbReference>
<sequence length="118" mass="12144">MLADGSIKTDVETLGDVTVLSAAGEIDLLTCPAFKQAIFDVLAGNPAALVIDLTEVSFFSSAGVSSLVAAREAMGDDSPFAVVPATSIVGRILEIAGLTDFLSVQETREAALMAVQAR</sequence>
<dbReference type="RefSeq" id="WP_240262409.1">
    <property type="nucleotide sequence ID" value="NZ_CP092488.2"/>
</dbReference>
<dbReference type="InterPro" id="IPR003658">
    <property type="entry name" value="Anti-sigma_ant"/>
</dbReference>
<dbReference type="NCBIfam" id="TIGR00377">
    <property type="entry name" value="ant_ant_sig"/>
    <property type="match status" value="1"/>
</dbReference>
<evidence type="ECO:0000313" key="5">
    <source>
        <dbReference type="Proteomes" id="UP001055336"/>
    </source>
</evidence>
<organism evidence="4 5">
    <name type="scientific">Mycobacterium paraterrae</name>
    <dbReference type="NCBI Taxonomy" id="577492"/>
    <lineage>
        <taxon>Bacteria</taxon>
        <taxon>Bacillati</taxon>
        <taxon>Actinomycetota</taxon>
        <taxon>Actinomycetes</taxon>
        <taxon>Mycobacteriales</taxon>
        <taxon>Mycobacteriaceae</taxon>
        <taxon>Mycobacterium</taxon>
    </lineage>
</organism>
<evidence type="ECO:0000259" key="3">
    <source>
        <dbReference type="PROSITE" id="PS50801"/>
    </source>
</evidence>
<dbReference type="Pfam" id="PF01740">
    <property type="entry name" value="STAS"/>
    <property type="match status" value="1"/>
</dbReference>
<evidence type="ECO:0000256" key="1">
    <source>
        <dbReference type="ARBA" id="ARBA00009013"/>
    </source>
</evidence>
<dbReference type="InterPro" id="IPR036513">
    <property type="entry name" value="STAS_dom_sf"/>
</dbReference>
<dbReference type="PROSITE" id="PS50801">
    <property type="entry name" value="STAS"/>
    <property type="match status" value="1"/>
</dbReference>
<evidence type="ECO:0000313" key="4">
    <source>
        <dbReference type="EMBL" id="UMB70647.1"/>
    </source>
</evidence>
<dbReference type="SUPFAM" id="SSF52091">
    <property type="entry name" value="SpoIIaa-like"/>
    <property type="match status" value="1"/>
</dbReference>
<dbReference type="InterPro" id="IPR002645">
    <property type="entry name" value="STAS_dom"/>
</dbReference>
<feature type="domain" description="STAS" evidence="3">
    <location>
        <begin position="7"/>
        <end position="118"/>
    </location>
</feature>
<keyword evidence="5" id="KW-1185">Reference proteome</keyword>
<protein>
    <recommendedName>
        <fullName evidence="2">Anti-sigma factor antagonist</fullName>
    </recommendedName>
</protein>
<dbReference type="Gene3D" id="3.30.750.24">
    <property type="entry name" value="STAS domain"/>
    <property type="match status" value="1"/>
</dbReference>
<gene>
    <name evidence="4" type="ORF">MKK62_04860</name>
</gene>
<dbReference type="Proteomes" id="UP001055336">
    <property type="component" value="Chromosome"/>
</dbReference>
<reference evidence="4" key="1">
    <citation type="submission" date="2022-08" db="EMBL/GenBank/DDBJ databases">
        <title>Whole genome sequencing of non-tuberculosis mycobacteria type-strains.</title>
        <authorList>
            <person name="Igarashi Y."/>
            <person name="Osugi A."/>
            <person name="Mitarai S."/>
        </authorList>
    </citation>
    <scope>NUCLEOTIDE SEQUENCE</scope>
    <source>
        <strain evidence="4">DSM 45127</strain>
    </source>
</reference>
<proteinExistence type="inferred from homology"/>
<accession>A0ABY3VPV4</accession>
<dbReference type="EMBL" id="CP092488">
    <property type="protein sequence ID" value="UMB70647.1"/>
    <property type="molecule type" value="Genomic_DNA"/>
</dbReference>
<dbReference type="PANTHER" id="PTHR33495">
    <property type="entry name" value="ANTI-SIGMA FACTOR ANTAGONIST TM_1081-RELATED-RELATED"/>
    <property type="match status" value="1"/>
</dbReference>
<evidence type="ECO:0000256" key="2">
    <source>
        <dbReference type="RuleBase" id="RU003749"/>
    </source>
</evidence>
<name>A0ABY3VPV4_9MYCO</name>